<organism evidence="2 3">
    <name type="scientific">Candidatus Aphodenecus pullistercoris</name>
    <dbReference type="NCBI Taxonomy" id="2840669"/>
    <lineage>
        <taxon>Bacteria</taxon>
        <taxon>Pseudomonadati</taxon>
        <taxon>Spirochaetota</taxon>
        <taxon>Spirochaetia</taxon>
        <taxon>Spirochaetales</taxon>
        <taxon>Candidatus Aphodenecus</taxon>
    </lineage>
</organism>
<proteinExistence type="predicted"/>
<name>A0A9D9EAW3_9SPIR</name>
<dbReference type="PROSITE" id="PS51257">
    <property type="entry name" value="PROKAR_LIPOPROTEIN"/>
    <property type="match status" value="1"/>
</dbReference>
<dbReference type="Pfam" id="PF13349">
    <property type="entry name" value="DUF4097"/>
    <property type="match status" value="1"/>
</dbReference>
<feature type="domain" description="DUF4097" evidence="1">
    <location>
        <begin position="64"/>
        <end position="219"/>
    </location>
</feature>
<sequence>MIRYSKPRVIALIAIVAVLWAAVSCPHPDIFQSDDGLVVLAEGGRLTVYALGKVSLSPSSDEDIHVRTDSGEHILTEGRLALDEDGDVVILIPQGITAVRVNGEGGASASDLQLHSLSLSAVSGHVGARSIDADEVRLTTVSGDISADGISAASFHGDTTSGDMSLGGSIGECKANSISGDVSLTLESTATVVDVSTVSGDITIDVDDVESYTLDLSEGSQGTSTRQGSGEGLISCTTVSGKLIIS</sequence>
<dbReference type="InterPro" id="IPR025164">
    <property type="entry name" value="Toastrack_DUF4097"/>
</dbReference>
<gene>
    <name evidence="2" type="ORF">IAC42_05025</name>
</gene>
<comment type="caution">
    <text evidence="2">The sequence shown here is derived from an EMBL/GenBank/DDBJ whole genome shotgun (WGS) entry which is preliminary data.</text>
</comment>
<dbReference type="AlphaFoldDB" id="A0A9D9EAW3"/>
<reference evidence="2" key="2">
    <citation type="journal article" date="2021" name="PeerJ">
        <title>Extensive microbial diversity within the chicken gut microbiome revealed by metagenomics and culture.</title>
        <authorList>
            <person name="Gilroy R."/>
            <person name="Ravi A."/>
            <person name="Getino M."/>
            <person name="Pursley I."/>
            <person name="Horton D.L."/>
            <person name="Alikhan N.F."/>
            <person name="Baker D."/>
            <person name="Gharbi K."/>
            <person name="Hall N."/>
            <person name="Watson M."/>
            <person name="Adriaenssens E.M."/>
            <person name="Foster-Nyarko E."/>
            <person name="Jarju S."/>
            <person name="Secka A."/>
            <person name="Antonio M."/>
            <person name="Oren A."/>
            <person name="Chaudhuri R.R."/>
            <person name="La Ragione R."/>
            <person name="Hildebrand F."/>
            <person name="Pallen M.J."/>
        </authorList>
    </citation>
    <scope>NUCLEOTIDE SEQUENCE</scope>
    <source>
        <strain evidence="2">11167</strain>
    </source>
</reference>
<evidence type="ECO:0000313" key="3">
    <source>
        <dbReference type="Proteomes" id="UP000823633"/>
    </source>
</evidence>
<protein>
    <submittedName>
        <fullName evidence="2">DUF4097 family beta strand repeat protein</fullName>
    </submittedName>
</protein>
<dbReference type="EMBL" id="JADIMU010000030">
    <property type="protein sequence ID" value="MBO8443105.1"/>
    <property type="molecule type" value="Genomic_DNA"/>
</dbReference>
<evidence type="ECO:0000259" key="1">
    <source>
        <dbReference type="Pfam" id="PF13349"/>
    </source>
</evidence>
<accession>A0A9D9EAW3</accession>
<reference evidence="2" key="1">
    <citation type="submission" date="2020-10" db="EMBL/GenBank/DDBJ databases">
        <authorList>
            <person name="Gilroy R."/>
        </authorList>
    </citation>
    <scope>NUCLEOTIDE SEQUENCE</scope>
    <source>
        <strain evidence="2">11167</strain>
    </source>
</reference>
<dbReference type="Proteomes" id="UP000823633">
    <property type="component" value="Unassembled WGS sequence"/>
</dbReference>
<evidence type="ECO:0000313" key="2">
    <source>
        <dbReference type="EMBL" id="MBO8443105.1"/>
    </source>
</evidence>